<feature type="region of interest" description="Disordered" evidence="1">
    <location>
        <begin position="1"/>
        <end position="43"/>
    </location>
</feature>
<feature type="non-terminal residue" evidence="2">
    <location>
        <position position="93"/>
    </location>
</feature>
<sequence length="93" mass="9934">MSNEEMQAASASSDPQPAKLPKPAADPERLRSPRVSFSTSSDVVSDVASLSSSVSNIILQQKQLAEMVQSLATSVQNLSQTMLAQMAEITNRI</sequence>
<proteinExistence type="predicted"/>
<dbReference type="Proteomes" id="UP000886653">
    <property type="component" value="Unassembled WGS sequence"/>
</dbReference>
<evidence type="ECO:0000313" key="3">
    <source>
        <dbReference type="Proteomes" id="UP000886653"/>
    </source>
</evidence>
<keyword evidence="3" id="KW-1185">Reference proteome</keyword>
<comment type="caution">
    <text evidence="2">The sequence shown here is derived from an EMBL/GenBank/DDBJ whole genome shotgun (WGS) entry which is preliminary data.</text>
</comment>
<gene>
    <name evidence="2" type="ORF">CROQUDRAFT_650949</name>
</gene>
<protein>
    <submittedName>
        <fullName evidence="2">Uncharacterized protein</fullName>
    </submittedName>
</protein>
<dbReference type="AlphaFoldDB" id="A0A9P6NXX9"/>
<dbReference type="EMBL" id="MU167212">
    <property type="protein sequence ID" value="KAG0151546.1"/>
    <property type="molecule type" value="Genomic_DNA"/>
</dbReference>
<organism evidence="2 3">
    <name type="scientific">Cronartium quercuum f. sp. fusiforme G11</name>
    <dbReference type="NCBI Taxonomy" id="708437"/>
    <lineage>
        <taxon>Eukaryota</taxon>
        <taxon>Fungi</taxon>
        <taxon>Dikarya</taxon>
        <taxon>Basidiomycota</taxon>
        <taxon>Pucciniomycotina</taxon>
        <taxon>Pucciniomycetes</taxon>
        <taxon>Pucciniales</taxon>
        <taxon>Coleosporiaceae</taxon>
        <taxon>Cronartium</taxon>
    </lineage>
</organism>
<evidence type="ECO:0000256" key="1">
    <source>
        <dbReference type="SAM" id="MobiDB-lite"/>
    </source>
</evidence>
<evidence type="ECO:0000313" key="2">
    <source>
        <dbReference type="EMBL" id="KAG0151546.1"/>
    </source>
</evidence>
<reference evidence="2" key="1">
    <citation type="submission" date="2013-11" db="EMBL/GenBank/DDBJ databases">
        <title>Genome sequence of the fusiform rust pathogen reveals effectors for host alternation and coevolution with pine.</title>
        <authorList>
            <consortium name="DOE Joint Genome Institute"/>
            <person name="Smith K."/>
            <person name="Pendleton A."/>
            <person name="Kubisiak T."/>
            <person name="Anderson C."/>
            <person name="Salamov A."/>
            <person name="Aerts A."/>
            <person name="Riley R."/>
            <person name="Clum A."/>
            <person name="Lindquist E."/>
            <person name="Ence D."/>
            <person name="Campbell M."/>
            <person name="Kronenberg Z."/>
            <person name="Feau N."/>
            <person name="Dhillon B."/>
            <person name="Hamelin R."/>
            <person name="Burleigh J."/>
            <person name="Smith J."/>
            <person name="Yandell M."/>
            <person name="Nelson C."/>
            <person name="Grigoriev I."/>
            <person name="Davis J."/>
        </authorList>
    </citation>
    <scope>NUCLEOTIDE SEQUENCE</scope>
    <source>
        <strain evidence="2">G11</strain>
    </source>
</reference>
<accession>A0A9P6NXX9</accession>
<name>A0A9P6NXX9_9BASI</name>